<keyword evidence="3" id="KW-1185">Reference proteome</keyword>
<feature type="region of interest" description="Disordered" evidence="1">
    <location>
        <begin position="1"/>
        <end position="75"/>
    </location>
</feature>
<evidence type="ECO:0000313" key="2">
    <source>
        <dbReference type="EMBL" id="WFD41155.1"/>
    </source>
</evidence>
<name>A0AAF0F1N7_9BASI</name>
<dbReference type="Proteomes" id="UP001217754">
    <property type="component" value="Chromosome 9"/>
</dbReference>
<accession>A0AAF0F1N7</accession>
<dbReference type="RefSeq" id="XP_060124052.1">
    <property type="nucleotide sequence ID" value="XM_060268069.1"/>
</dbReference>
<proteinExistence type="predicted"/>
<feature type="region of interest" description="Disordered" evidence="1">
    <location>
        <begin position="199"/>
        <end position="252"/>
    </location>
</feature>
<evidence type="ECO:0000256" key="1">
    <source>
        <dbReference type="SAM" id="MobiDB-lite"/>
    </source>
</evidence>
<dbReference type="GeneID" id="85227801"/>
<feature type="compositionally biased region" description="Polar residues" evidence="1">
    <location>
        <begin position="212"/>
        <end position="227"/>
    </location>
</feature>
<dbReference type="AlphaFoldDB" id="A0AAF0F1N7"/>
<protein>
    <submittedName>
        <fullName evidence="2">Uncharacterized protein</fullName>
    </submittedName>
</protein>
<evidence type="ECO:0000313" key="3">
    <source>
        <dbReference type="Proteomes" id="UP001217754"/>
    </source>
</evidence>
<organism evidence="2 3">
    <name type="scientific">Malassezia japonica</name>
    <dbReference type="NCBI Taxonomy" id="223818"/>
    <lineage>
        <taxon>Eukaryota</taxon>
        <taxon>Fungi</taxon>
        <taxon>Dikarya</taxon>
        <taxon>Basidiomycota</taxon>
        <taxon>Ustilaginomycotina</taxon>
        <taxon>Malasseziomycetes</taxon>
        <taxon>Malasseziales</taxon>
        <taxon>Malasseziaceae</taxon>
        <taxon>Malassezia</taxon>
    </lineage>
</organism>
<dbReference type="EMBL" id="CP119966">
    <property type="protein sequence ID" value="WFD41155.1"/>
    <property type="molecule type" value="Genomic_DNA"/>
</dbReference>
<gene>
    <name evidence="2" type="ORF">MJAP1_004150</name>
</gene>
<sequence length="335" mass="38154">MPQRMRSQRRTSQALRPPSGRHQIASSPSQIGLLDQAQPQPLTSRRARKEGRVSRQLPAPPPQHLLGNEPSPYMEIQMPPVARGQPVQSGYQDYTTGQYRHGPPRALPAPPTVDWSGGKTDVYSAPYGDYSQAYGTHYAEMSPFESHEALTQSSTKATPRSSRGYVAVHEPSSNMSATQNYSDYAYPLDPYYEQEPQYQDPHRQLMHKSSTRSRNSQLSRNGSQLSRVDSIGAGDYRRHSRKLPQPPNGKRMTTAERIQALRTAKQDVSFTAEPRMTRKSRDLPEPPMDDHDLYAMDAMQYPVRDEHRYTSHYGSHNNMWSSGQNEQTYYRYNPI</sequence>
<reference evidence="2" key="1">
    <citation type="submission" date="2023-03" db="EMBL/GenBank/DDBJ databases">
        <title>Mating type loci evolution in Malassezia.</title>
        <authorList>
            <person name="Coelho M.A."/>
        </authorList>
    </citation>
    <scope>NUCLEOTIDE SEQUENCE</scope>
    <source>
        <strain evidence="2">CBS 9431</strain>
    </source>
</reference>